<protein>
    <recommendedName>
        <fullName evidence="8">Mak10-domain-containing protein</fullName>
    </recommendedName>
</protein>
<dbReference type="EMBL" id="SGPL01000388">
    <property type="protein sequence ID" value="THH13088.1"/>
    <property type="molecule type" value="Genomic_DNA"/>
</dbReference>
<evidence type="ECO:0008006" key="8">
    <source>
        <dbReference type="Google" id="ProtNLM"/>
    </source>
</evidence>
<dbReference type="Proteomes" id="UP000310158">
    <property type="component" value="Unassembled WGS sequence"/>
</dbReference>
<gene>
    <name evidence="6" type="ORF">EW146_g7094</name>
</gene>
<evidence type="ECO:0000256" key="3">
    <source>
        <dbReference type="ARBA" id="ARBA00022490"/>
    </source>
</evidence>
<dbReference type="GO" id="GO:0031417">
    <property type="term" value="C:NatC complex"/>
    <property type="evidence" value="ECO:0007669"/>
    <property type="project" value="InterPro"/>
</dbReference>
<keyword evidence="7" id="KW-1185">Reference proteome</keyword>
<keyword evidence="3" id="KW-0963">Cytoplasm</keyword>
<evidence type="ECO:0000313" key="7">
    <source>
        <dbReference type="Proteomes" id="UP000310158"/>
    </source>
</evidence>
<accession>A0A4S4LNK5</accession>
<dbReference type="AlphaFoldDB" id="A0A4S4LNK5"/>
<sequence length="683" mass="78617">MDSYPAQNISGGDDFHDVTDLFREAADNMEPGTVLLTDGFTLMDSMSAIEIGEPRLDTGMELDEERRPPFNPLTPLLPEELCYIMDRTFSCEMEWHAGNTLTQTVYTLLYVHHFDELDPENTPLIPWDSARPPELITIVLRAFVAGLLKCCDRAWRELTKGRVFDTEDWQSEKSGISLLEMMPVQTVSSYLDNACAWLLTHSQDSLPWRDSLLDRLMFRRTILELFSLDLSTERERFQSLLSSARNYLHAIRFRPAPPTPLAESPALLSFDLYISRRLNTFVPLQILHLPPQERVWDALENLIDGWVEVCQLSAVSILTTWKIAGTLQALSTPSDANLPYIRSLTQSVFFNGYRVLGSRPLPWTLEQFFVETLGVPWTRIREIIQQHSVADNSPRSLRDFEQRLIMVVINNIKSSWFNPPRRRRQLSNSLLDWHASYDMFMEMTSALHVEDESELALMHAASKTILIWRLRTIFDVIFAGFQLDLYVADEKPFAYWYASHIIGTYLSMVDNIAPIVPKDSATYSELEFEYGFFTAMQDICTGMFILTLPSLDYSGDRLVQNIIKRYKWAFRSEYQTISRAPVAPPDLPLFLSTCSEILQNEDFPIASSFSRAQQSLNQLDRSQVGWAGPWKTERMKFVHSISRFAGTMSQAAPKTLRELHRFDASVLDWSSTKYNYFPNVRES</sequence>
<dbReference type="Pfam" id="PF04112">
    <property type="entry name" value="Mak10"/>
    <property type="match status" value="1"/>
</dbReference>
<comment type="similarity">
    <text evidence="2">Belongs to the MAK10 family.</text>
</comment>
<evidence type="ECO:0000259" key="5">
    <source>
        <dbReference type="Pfam" id="PF25789"/>
    </source>
</evidence>
<proteinExistence type="inferred from homology"/>
<dbReference type="InterPro" id="IPR007244">
    <property type="entry name" value="Naa35_N"/>
</dbReference>
<evidence type="ECO:0000313" key="6">
    <source>
        <dbReference type="EMBL" id="THH13088.1"/>
    </source>
</evidence>
<dbReference type="InterPro" id="IPR057982">
    <property type="entry name" value="TPR_NAA35"/>
</dbReference>
<evidence type="ECO:0000256" key="2">
    <source>
        <dbReference type="ARBA" id="ARBA00006289"/>
    </source>
</evidence>
<dbReference type="PANTHER" id="PTHR21373">
    <property type="entry name" value="GLUCOSE REPRESSIBLE PROTEIN MAK10"/>
    <property type="match status" value="1"/>
</dbReference>
<comment type="caution">
    <text evidence="6">The sequence shown here is derived from an EMBL/GenBank/DDBJ whole genome shotgun (WGS) entry which is preliminary data.</text>
</comment>
<reference evidence="6 7" key="1">
    <citation type="submission" date="2019-02" db="EMBL/GenBank/DDBJ databases">
        <title>Genome sequencing of the rare red list fungi Bondarzewia mesenterica.</title>
        <authorList>
            <person name="Buettner E."/>
            <person name="Kellner H."/>
        </authorList>
    </citation>
    <scope>NUCLEOTIDE SEQUENCE [LARGE SCALE GENOMIC DNA]</scope>
    <source>
        <strain evidence="6 7">DSM 108281</strain>
    </source>
</reference>
<feature type="domain" description="NAA35-like TPR repeats" evidence="5">
    <location>
        <begin position="340"/>
        <end position="504"/>
    </location>
</feature>
<name>A0A4S4LNK5_9AGAM</name>
<dbReference type="Pfam" id="PF25789">
    <property type="entry name" value="TPR_NAA35"/>
    <property type="match status" value="1"/>
</dbReference>
<comment type="subcellular location">
    <subcellularLocation>
        <location evidence="1">Cytoplasm</location>
    </subcellularLocation>
</comment>
<dbReference type="OrthoDB" id="269405at2759"/>
<feature type="domain" description="NAA35-like N-terminal" evidence="4">
    <location>
        <begin position="32"/>
        <end position="188"/>
    </location>
</feature>
<dbReference type="InterPro" id="IPR057983">
    <property type="entry name" value="NAA35-like_N"/>
</dbReference>
<organism evidence="6 7">
    <name type="scientific">Bondarzewia mesenterica</name>
    <dbReference type="NCBI Taxonomy" id="1095465"/>
    <lineage>
        <taxon>Eukaryota</taxon>
        <taxon>Fungi</taxon>
        <taxon>Dikarya</taxon>
        <taxon>Basidiomycota</taxon>
        <taxon>Agaricomycotina</taxon>
        <taxon>Agaricomycetes</taxon>
        <taxon>Russulales</taxon>
        <taxon>Bondarzewiaceae</taxon>
        <taxon>Bondarzewia</taxon>
    </lineage>
</organism>
<dbReference type="PANTHER" id="PTHR21373:SF0">
    <property type="entry name" value="N-ALPHA-ACETYLTRANSFERASE 35, NATC AUXILIARY SUBUNIT"/>
    <property type="match status" value="1"/>
</dbReference>
<evidence type="ECO:0000259" key="4">
    <source>
        <dbReference type="Pfam" id="PF04112"/>
    </source>
</evidence>
<evidence type="ECO:0000256" key="1">
    <source>
        <dbReference type="ARBA" id="ARBA00004496"/>
    </source>
</evidence>